<evidence type="ECO:0000256" key="2">
    <source>
        <dbReference type="ARBA" id="ARBA00022801"/>
    </source>
</evidence>
<keyword evidence="5" id="KW-0732">Signal</keyword>
<dbReference type="PANTHER" id="PTHR31490:SF2">
    <property type="entry name" value="GLYCOSYL HYDROLASE FAMILY 10 PROTEIN"/>
    <property type="match status" value="1"/>
</dbReference>
<evidence type="ECO:0000256" key="5">
    <source>
        <dbReference type="SAM" id="SignalP"/>
    </source>
</evidence>
<reference evidence="7 8" key="1">
    <citation type="submission" date="2019-06" db="EMBL/GenBank/DDBJ databases">
        <title>WGS assembly of Gossypium darwinii.</title>
        <authorList>
            <person name="Chen Z.J."/>
            <person name="Sreedasyam A."/>
            <person name="Ando A."/>
            <person name="Song Q."/>
            <person name="De L."/>
            <person name="Hulse-Kemp A."/>
            <person name="Ding M."/>
            <person name="Ye W."/>
            <person name="Kirkbride R."/>
            <person name="Jenkins J."/>
            <person name="Plott C."/>
            <person name="Lovell J."/>
            <person name="Lin Y.-M."/>
            <person name="Vaughn R."/>
            <person name="Liu B."/>
            <person name="Li W."/>
            <person name="Simpson S."/>
            <person name="Scheffler B."/>
            <person name="Saski C."/>
            <person name="Grover C."/>
            <person name="Hu G."/>
            <person name="Conover J."/>
            <person name="Carlson J."/>
            <person name="Shu S."/>
            <person name="Boston L."/>
            <person name="Williams M."/>
            <person name="Peterson D."/>
            <person name="Mcgee K."/>
            <person name="Jones D."/>
            <person name="Wendel J."/>
            <person name="Stelly D."/>
            <person name="Grimwood J."/>
            <person name="Schmutz J."/>
        </authorList>
    </citation>
    <scope>NUCLEOTIDE SEQUENCE [LARGE SCALE GENOMIC DNA]</scope>
    <source>
        <strain evidence="7">1808015.09</strain>
    </source>
</reference>
<dbReference type="EMBL" id="CM017702">
    <property type="protein sequence ID" value="TYG80890.1"/>
    <property type="molecule type" value="Genomic_DNA"/>
</dbReference>
<proteinExistence type="inferred from homology"/>
<accession>A0A5D2DIL4</accession>
<dbReference type="GO" id="GO:0031176">
    <property type="term" value="F:endo-1,4-beta-xylanase activity"/>
    <property type="evidence" value="ECO:0007669"/>
    <property type="project" value="UniProtKB-ARBA"/>
</dbReference>
<keyword evidence="4" id="KW-0624">Polysaccharide degradation</keyword>
<evidence type="ECO:0000259" key="6">
    <source>
        <dbReference type="PROSITE" id="PS51760"/>
    </source>
</evidence>
<keyword evidence="2" id="KW-0378">Hydrolase</keyword>
<dbReference type="AlphaFoldDB" id="A0A5D2DIL4"/>
<dbReference type="Proteomes" id="UP000323506">
    <property type="component" value="Chromosome D02"/>
</dbReference>
<evidence type="ECO:0000256" key="4">
    <source>
        <dbReference type="ARBA" id="ARBA00023326"/>
    </source>
</evidence>
<evidence type="ECO:0000313" key="7">
    <source>
        <dbReference type="EMBL" id="TYG80890.1"/>
    </source>
</evidence>
<evidence type="ECO:0000313" key="8">
    <source>
        <dbReference type="Proteomes" id="UP000323506"/>
    </source>
</evidence>
<name>A0A5D2DIL4_GOSDA</name>
<sequence>MEISVLQKNNLITMLLILVCADLLFSGFEANALPYDYTASIECLETPLKPLHGGGIILNPELNMGLKGWQAFGDAKIEQRELAGNKFVAVHARNRPTDSISQKLYLQQETLYSFSAWIQVSEGNEAVAAVFKSGTGFKHGGAVVAESKCWSMLKGGFTSDATGPAELYFEVRKAKVRIQAIDKLGNPLSNATITIQQQQNKPGFPIGCAINKNILTNTPYQKWFTSRFTVTTFEDEMKWYSTEVSPGHEDYTSADALLSFAKQHNIAVRGHNVLWDDPKYQPGWLYSLSPAELSNAVHKRIVSVMSRYTGQLIAWDVVNENLHFSFFENKLGDQATPNFYRLAHAVDWSVPLFLNEYNTIEDSRDGAATPAKYLQKLRQIQGLTRNAKMGIGLESHFGTPNLAYMRASLDTLGATGLPIWLTELDVLSGPNQAKYLEQILMEAYSHPKVDGIVIWAAWKPQGCYRMCLTDNNFNNLATGNVVDNLLRQWRSRAVSGLTDTRGFFEATLFHGDYEINITHPSSSAHSFVVVSTNASLQSPLTFQVSV</sequence>
<dbReference type="SUPFAM" id="SSF49785">
    <property type="entry name" value="Galactose-binding domain-like"/>
    <property type="match status" value="1"/>
</dbReference>
<dbReference type="InterPro" id="IPR017853">
    <property type="entry name" value="GH"/>
</dbReference>
<feature type="domain" description="GH10" evidence="6">
    <location>
        <begin position="189"/>
        <end position="485"/>
    </location>
</feature>
<keyword evidence="8" id="KW-1185">Reference proteome</keyword>
<dbReference type="GO" id="GO:0000272">
    <property type="term" value="P:polysaccharide catabolic process"/>
    <property type="evidence" value="ECO:0007669"/>
    <property type="project" value="UniProtKB-KW"/>
</dbReference>
<dbReference type="Gene3D" id="3.20.20.80">
    <property type="entry name" value="Glycosidases"/>
    <property type="match status" value="1"/>
</dbReference>
<dbReference type="InterPro" id="IPR001000">
    <property type="entry name" value="GH10_dom"/>
</dbReference>
<dbReference type="Gene3D" id="2.60.120.260">
    <property type="entry name" value="Galactose-binding domain-like"/>
    <property type="match status" value="1"/>
</dbReference>
<dbReference type="SMART" id="SM00633">
    <property type="entry name" value="Glyco_10"/>
    <property type="match status" value="1"/>
</dbReference>
<dbReference type="PROSITE" id="PS51760">
    <property type="entry name" value="GH10_2"/>
    <property type="match status" value="1"/>
</dbReference>
<feature type="signal peptide" evidence="5">
    <location>
        <begin position="1"/>
        <end position="26"/>
    </location>
</feature>
<dbReference type="InterPro" id="IPR008979">
    <property type="entry name" value="Galactose-bd-like_sf"/>
</dbReference>
<dbReference type="InterPro" id="IPR044846">
    <property type="entry name" value="GH10"/>
</dbReference>
<protein>
    <recommendedName>
        <fullName evidence="6">GH10 domain-containing protein</fullName>
    </recommendedName>
</protein>
<dbReference type="SUPFAM" id="SSF51445">
    <property type="entry name" value="(Trans)glycosidases"/>
    <property type="match status" value="1"/>
</dbReference>
<dbReference type="Pfam" id="PF00331">
    <property type="entry name" value="Glyco_hydro_10"/>
    <property type="match status" value="1"/>
</dbReference>
<comment type="similarity">
    <text evidence="1">Belongs to the glycosyl hydrolase 10 (cellulase F) family.</text>
</comment>
<gene>
    <name evidence="7" type="ORF">ES288_D02G253000v1</name>
</gene>
<organism evidence="7 8">
    <name type="scientific">Gossypium darwinii</name>
    <name type="common">Darwin's cotton</name>
    <name type="synonym">Gossypium barbadense var. darwinii</name>
    <dbReference type="NCBI Taxonomy" id="34276"/>
    <lineage>
        <taxon>Eukaryota</taxon>
        <taxon>Viridiplantae</taxon>
        <taxon>Streptophyta</taxon>
        <taxon>Embryophyta</taxon>
        <taxon>Tracheophyta</taxon>
        <taxon>Spermatophyta</taxon>
        <taxon>Magnoliopsida</taxon>
        <taxon>eudicotyledons</taxon>
        <taxon>Gunneridae</taxon>
        <taxon>Pentapetalae</taxon>
        <taxon>rosids</taxon>
        <taxon>malvids</taxon>
        <taxon>Malvales</taxon>
        <taxon>Malvaceae</taxon>
        <taxon>Malvoideae</taxon>
        <taxon>Gossypium</taxon>
    </lineage>
</organism>
<feature type="chain" id="PRO_5022703889" description="GH10 domain-containing protein" evidence="5">
    <location>
        <begin position="27"/>
        <end position="546"/>
    </location>
</feature>
<evidence type="ECO:0000256" key="3">
    <source>
        <dbReference type="ARBA" id="ARBA00023277"/>
    </source>
</evidence>
<keyword evidence="3" id="KW-0119">Carbohydrate metabolism</keyword>
<evidence type="ECO:0000256" key="1">
    <source>
        <dbReference type="ARBA" id="ARBA00007495"/>
    </source>
</evidence>
<dbReference type="PANTHER" id="PTHR31490">
    <property type="entry name" value="GLYCOSYL HYDROLASE"/>
    <property type="match status" value="1"/>
</dbReference>